<dbReference type="Gramene" id="TuG1812G0300005429.01.T01">
    <property type="protein sequence ID" value="TuG1812G0300005429.01.T01.cds282204"/>
    <property type="gene ID" value="TuG1812G0300005429.01"/>
</dbReference>
<reference evidence="5" key="2">
    <citation type="submission" date="2018-03" db="EMBL/GenBank/DDBJ databases">
        <title>The Triticum urartu genome reveals the dynamic nature of wheat genome evolution.</title>
        <authorList>
            <person name="Ling H."/>
            <person name="Ma B."/>
            <person name="Shi X."/>
            <person name="Liu H."/>
            <person name="Dong L."/>
            <person name="Sun H."/>
            <person name="Cao Y."/>
            <person name="Gao Q."/>
            <person name="Zheng S."/>
            <person name="Li Y."/>
            <person name="Yu Y."/>
            <person name="Du H."/>
            <person name="Qi M."/>
            <person name="Li Y."/>
            <person name="Yu H."/>
            <person name="Cui Y."/>
            <person name="Wang N."/>
            <person name="Chen C."/>
            <person name="Wu H."/>
            <person name="Zhao Y."/>
            <person name="Zhang J."/>
            <person name="Li Y."/>
            <person name="Zhou W."/>
            <person name="Zhang B."/>
            <person name="Hu W."/>
            <person name="Eijk M."/>
            <person name="Tang J."/>
            <person name="Witsenboer H."/>
            <person name="Zhao S."/>
            <person name="Li Z."/>
            <person name="Zhang A."/>
            <person name="Wang D."/>
            <person name="Liang C."/>
        </authorList>
    </citation>
    <scope>NUCLEOTIDE SEQUENCE [LARGE SCALE GENOMIC DNA]</scope>
    <source>
        <strain evidence="5">cv. G1812</strain>
    </source>
</reference>
<evidence type="ECO:0000256" key="2">
    <source>
        <dbReference type="ARBA" id="ARBA00022801"/>
    </source>
</evidence>
<evidence type="ECO:0000256" key="1">
    <source>
        <dbReference type="ARBA" id="ARBA00010701"/>
    </source>
</evidence>
<dbReference type="AlphaFoldDB" id="A0A8R7Q0Q3"/>
<name>A0A8R7Q0Q3_TRIUA</name>
<keyword evidence="4" id="KW-0443">Lipid metabolism</keyword>
<comment type="similarity">
    <text evidence="1">Belongs to the AB hydrolase superfamily. Lipase family.</text>
</comment>
<dbReference type="PANTHER" id="PTHR31403:SF52">
    <property type="entry name" value="FUNGAL LIPASE-LIKE DOMAIN-CONTAINING PROTEIN"/>
    <property type="match status" value="1"/>
</dbReference>
<proteinExistence type="inferred from homology"/>
<reference evidence="6" key="1">
    <citation type="journal article" date="2013" name="Nature">
        <title>Draft genome of the wheat A-genome progenitor Triticum urartu.</title>
        <authorList>
            <person name="Ling H.Q."/>
            <person name="Zhao S."/>
            <person name="Liu D."/>
            <person name="Wang J."/>
            <person name="Sun H."/>
            <person name="Zhang C."/>
            <person name="Fan H."/>
            <person name="Li D."/>
            <person name="Dong L."/>
            <person name="Tao Y."/>
            <person name="Gao C."/>
            <person name="Wu H."/>
            <person name="Li Y."/>
            <person name="Cui Y."/>
            <person name="Guo X."/>
            <person name="Zheng S."/>
            <person name="Wang B."/>
            <person name="Yu K."/>
            <person name="Liang Q."/>
            <person name="Yang W."/>
            <person name="Lou X."/>
            <person name="Chen J."/>
            <person name="Feng M."/>
            <person name="Jian J."/>
            <person name="Zhang X."/>
            <person name="Luo G."/>
            <person name="Jiang Y."/>
            <person name="Liu J."/>
            <person name="Wang Z."/>
            <person name="Sha Y."/>
            <person name="Zhang B."/>
            <person name="Wu H."/>
            <person name="Tang D."/>
            <person name="Shen Q."/>
            <person name="Xue P."/>
            <person name="Zou S."/>
            <person name="Wang X."/>
            <person name="Liu X."/>
            <person name="Wang F."/>
            <person name="Yang Y."/>
            <person name="An X."/>
            <person name="Dong Z."/>
            <person name="Zhang K."/>
            <person name="Zhang X."/>
            <person name="Luo M.C."/>
            <person name="Dvorak J."/>
            <person name="Tong Y."/>
            <person name="Wang J."/>
            <person name="Yang H."/>
            <person name="Li Z."/>
            <person name="Wang D."/>
            <person name="Zhang A."/>
            <person name="Wang J."/>
        </authorList>
    </citation>
    <scope>NUCLEOTIDE SEQUENCE</scope>
    <source>
        <strain evidence="6">cv. G1812</strain>
    </source>
</reference>
<sequence length="169" mass="18570">MRCPSSKVHDLVRKVPDIFTEAVLPMPLLRMAGALGLPSVYSHIGVEIVLDHMLLPILKNVFDLACYHNLEAHLHLLDGYQGRGQEFKIGGTDPVLVNKAADFLMGEHMVPPGWQQELNNGMVRTEDGRGKLPHRPKHVEGHLEDTDHHLVELGLAITANATAAATVNT</sequence>
<dbReference type="Proteomes" id="UP000015106">
    <property type="component" value="Chromosome 3"/>
</dbReference>
<accession>A0A8R7Q0Q3</accession>
<dbReference type="InterPro" id="IPR029058">
    <property type="entry name" value="AB_hydrolase_fold"/>
</dbReference>
<evidence type="ECO:0000256" key="3">
    <source>
        <dbReference type="ARBA" id="ARBA00022963"/>
    </source>
</evidence>
<keyword evidence="3" id="KW-0442">Lipid degradation</keyword>
<dbReference type="GO" id="GO:0004620">
    <property type="term" value="F:phospholipase activity"/>
    <property type="evidence" value="ECO:0007669"/>
    <property type="project" value="TreeGrafter"/>
</dbReference>
<evidence type="ECO:0000313" key="5">
    <source>
        <dbReference type="EnsemblPlants" id="TuG1812G0300005429.01.T01.cds282204"/>
    </source>
</evidence>
<dbReference type="EnsemblPlants" id="TuG1812G0300005429.01.T01">
    <property type="protein sequence ID" value="TuG1812G0300005429.01.T01.cds282204"/>
    <property type="gene ID" value="TuG1812G0300005429.01"/>
</dbReference>
<evidence type="ECO:0000256" key="4">
    <source>
        <dbReference type="ARBA" id="ARBA00023098"/>
    </source>
</evidence>
<keyword evidence="6" id="KW-1185">Reference proteome</keyword>
<reference evidence="5" key="3">
    <citation type="submission" date="2022-06" db="UniProtKB">
        <authorList>
            <consortium name="EnsemblPlants"/>
        </authorList>
    </citation>
    <scope>IDENTIFICATION</scope>
</reference>
<keyword evidence="2" id="KW-0378">Hydrolase</keyword>
<dbReference type="PANTHER" id="PTHR31403">
    <property type="entry name" value="PHOSPHOLIPASE A1-IBETA2, CHLOROPLASTIC"/>
    <property type="match status" value="1"/>
</dbReference>
<organism evidence="5 6">
    <name type="scientific">Triticum urartu</name>
    <name type="common">Red wild einkorn</name>
    <name type="synonym">Crithodium urartu</name>
    <dbReference type="NCBI Taxonomy" id="4572"/>
    <lineage>
        <taxon>Eukaryota</taxon>
        <taxon>Viridiplantae</taxon>
        <taxon>Streptophyta</taxon>
        <taxon>Embryophyta</taxon>
        <taxon>Tracheophyta</taxon>
        <taxon>Spermatophyta</taxon>
        <taxon>Magnoliopsida</taxon>
        <taxon>Liliopsida</taxon>
        <taxon>Poales</taxon>
        <taxon>Poaceae</taxon>
        <taxon>BOP clade</taxon>
        <taxon>Pooideae</taxon>
        <taxon>Triticodae</taxon>
        <taxon>Triticeae</taxon>
        <taxon>Triticinae</taxon>
        <taxon>Triticum</taxon>
    </lineage>
</organism>
<evidence type="ECO:0000313" key="6">
    <source>
        <dbReference type="Proteomes" id="UP000015106"/>
    </source>
</evidence>
<dbReference type="GO" id="GO:0016042">
    <property type="term" value="P:lipid catabolic process"/>
    <property type="evidence" value="ECO:0007669"/>
    <property type="project" value="UniProtKB-KW"/>
</dbReference>
<protein>
    <submittedName>
        <fullName evidence="5">Uncharacterized protein</fullName>
    </submittedName>
</protein>
<dbReference type="Gene3D" id="3.40.50.1820">
    <property type="entry name" value="alpha/beta hydrolase"/>
    <property type="match status" value="1"/>
</dbReference>